<dbReference type="GeneID" id="76608143"/>
<dbReference type="InterPro" id="IPR003593">
    <property type="entry name" value="AAA+_ATPase"/>
</dbReference>
<dbReference type="PROSITE" id="PS00211">
    <property type="entry name" value="ABC_TRANSPORTER_1"/>
    <property type="match status" value="1"/>
</dbReference>
<evidence type="ECO:0000256" key="2">
    <source>
        <dbReference type="ARBA" id="ARBA00022448"/>
    </source>
</evidence>
<keyword evidence="7" id="KW-1185">Reference proteome</keyword>
<evidence type="ECO:0000313" key="7">
    <source>
        <dbReference type="Proteomes" id="UP000076077"/>
    </source>
</evidence>
<reference evidence="7" key="1">
    <citation type="submission" date="2016-03" db="EMBL/GenBank/DDBJ databases">
        <authorList>
            <person name="Lee Y.-S."/>
            <person name="Choi Y.-L."/>
        </authorList>
    </citation>
    <scope>NUCLEOTIDE SEQUENCE [LARGE SCALE GENOMIC DNA]</scope>
    <source>
        <strain evidence="7">DAU221</strain>
    </source>
</reference>
<dbReference type="KEGG" id="mthd:A3224_08790"/>
<dbReference type="PANTHER" id="PTHR46743">
    <property type="entry name" value="TEICHOIC ACIDS EXPORT ATP-BINDING PROTEIN TAGH"/>
    <property type="match status" value="1"/>
</dbReference>
<accession>A0A143HLU0</accession>
<dbReference type="PROSITE" id="PS50893">
    <property type="entry name" value="ABC_TRANSPORTER_2"/>
    <property type="match status" value="1"/>
</dbReference>
<dbReference type="GO" id="GO:0140359">
    <property type="term" value="F:ABC-type transporter activity"/>
    <property type="evidence" value="ECO:0007669"/>
    <property type="project" value="InterPro"/>
</dbReference>
<dbReference type="SMART" id="SM00382">
    <property type="entry name" value="AAA"/>
    <property type="match status" value="1"/>
</dbReference>
<dbReference type="InterPro" id="IPR003439">
    <property type="entry name" value="ABC_transporter-like_ATP-bd"/>
</dbReference>
<evidence type="ECO:0000259" key="5">
    <source>
        <dbReference type="PROSITE" id="PS50893"/>
    </source>
</evidence>
<dbReference type="GO" id="GO:0005524">
    <property type="term" value="F:ATP binding"/>
    <property type="evidence" value="ECO:0007669"/>
    <property type="project" value="UniProtKB-KW"/>
</dbReference>
<dbReference type="GO" id="GO:0016020">
    <property type="term" value="C:membrane"/>
    <property type="evidence" value="ECO:0007669"/>
    <property type="project" value="InterPro"/>
</dbReference>
<dbReference type="CDD" id="cd03220">
    <property type="entry name" value="ABC_KpsT_Wzt"/>
    <property type="match status" value="1"/>
</dbReference>
<dbReference type="InterPro" id="IPR050683">
    <property type="entry name" value="Bact_Polysacc_Export_ATP-bd"/>
</dbReference>
<evidence type="ECO:0000256" key="4">
    <source>
        <dbReference type="ARBA" id="ARBA00022840"/>
    </source>
</evidence>
<comment type="similarity">
    <text evidence="1">Belongs to the ABC transporter superfamily.</text>
</comment>
<dbReference type="EMBL" id="CP014864">
    <property type="protein sequence ID" value="AMX02669.1"/>
    <property type="molecule type" value="Genomic_DNA"/>
</dbReference>
<dbReference type="STRING" id="252514.A3224_08790"/>
<dbReference type="InterPro" id="IPR027417">
    <property type="entry name" value="P-loop_NTPase"/>
</dbReference>
<dbReference type="RefSeq" id="WP_067153516.1">
    <property type="nucleotide sequence ID" value="NZ_CP014864.1"/>
</dbReference>
<dbReference type="GO" id="GO:0016887">
    <property type="term" value="F:ATP hydrolysis activity"/>
    <property type="evidence" value="ECO:0007669"/>
    <property type="project" value="InterPro"/>
</dbReference>
<dbReference type="PANTHER" id="PTHR46743:SF2">
    <property type="entry name" value="TEICHOIC ACIDS EXPORT ATP-BINDING PROTEIN TAGH"/>
    <property type="match status" value="1"/>
</dbReference>
<organism evidence="6 7">
    <name type="scientific">Microbulbifer thermotolerans</name>
    <dbReference type="NCBI Taxonomy" id="252514"/>
    <lineage>
        <taxon>Bacteria</taxon>
        <taxon>Pseudomonadati</taxon>
        <taxon>Pseudomonadota</taxon>
        <taxon>Gammaproteobacteria</taxon>
        <taxon>Cellvibrionales</taxon>
        <taxon>Microbulbiferaceae</taxon>
        <taxon>Microbulbifer</taxon>
    </lineage>
</organism>
<evidence type="ECO:0000256" key="1">
    <source>
        <dbReference type="ARBA" id="ARBA00005417"/>
    </source>
</evidence>
<dbReference type="Proteomes" id="UP000076077">
    <property type="component" value="Chromosome"/>
</dbReference>
<dbReference type="AlphaFoldDB" id="A0A143HLU0"/>
<keyword evidence="2" id="KW-0813">Transport</keyword>
<evidence type="ECO:0000256" key="3">
    <source>
        <dbReference type="ARBA" id="ARBA00022741"/>
    </source>
</evidence>
<dbReference type="OrthoDB" id="9778870at2"/>
<dbReference type="InterPro" id="IPR017871">
    <property type="entry name" value="ABC_transporter-like_CS"/>
</dbReference>
<dbReference type="Gene3D" id="3.40.50.300">
    <property type="entry name" value="P-loop containing nucleotide triphosphate hydrolases"/>
    <property type="match status" value="1"/>
</dbReference>
<proteinExistence type="inferred from homology"/>
<keyword evidence="3" id="KW-0547">Nucleotide-binding</keyword>
<sequence>MSINPKKEIVISLKDVGIQYRRRSGIFKKAESFTALDSVSFDIYKGETLGILGRNGAGKSTLLKVIAGIIKPDFGKVENYGVTVSLLALQAGFDSELTGYDNAVISGMLMGFRRKEVEDRLEEIKKFSGLGEFMDRPVKTYSSGMRSRLGFSVAMYLSPDVLLLDEILSVGDKEFREKAEAEMLKKIHSEQTVILVSHSESQIKRLCDRTISLN</sequence>
<dbReference type="InterPro" id="IPR015860">
    <property type="entry name" value="ABC_transpr_TagH-like"/>
</dbReference>
<feature type="domain" description="ABC transporter" evidence="5">
    <location>
        <begin position="21"/>
        <end position="214"/>
    </location>
</feature>
<gene>
    <name evidence="6" type="ORF">A3224_08790</name>
</gene>
<name>A0A143HLU0_MICTH</name>
<keyword evidence="4" id="KW-0067">ATP-binding</keyword>
<dbReference type="SUPFAM" id="SSF52540">
    <property type="entry name" value="P-loop containing nucleoside triphosphate hydrolases"/>
    <property type="match status" value="1"/>
</dbReference>
<evidence type="ECO:0000313" key="6">
    <source>
        <dbReference type="EMBL" id="AMX02669.1"/>
    </source>
</evidence>
<dbReference type="Pfam" id="PF00005">
    <property type="entry name" value="ABC_tran"/>
    <property type="match status" value="1"/>
</dbReference>
<protein>
    <submittedName>
        <fullName evidence="6">ABC transporter</fullName>
    </submittedName>
</protein>